<accession>A0AAD6MZW2</accession>
<comment type="caution">
    <text evidence="2">The sequence shown here is derived from an EMBL/GenBank/DDBJ whole genome shotgun (WGS) entry which is preliminary data.</text>
</comment>
<proteinExistence type="inferred from homology"/>
<comment type="similarity">
    <text evidence="1">Belongs to the peroxin-16 family.</text>
</comment>
<dbReference type="InterPro" id="IPR013919">
    <property type="entry name" value="Pex16"/>
</dbReference>
<sequence>MYDVAANNRGPEPRLTVLAARDLLTSRSHAIALLHLDMETVGTIQNPISPAMLQPSKWLSLYEDFVTKNSSSVGQVESALRSLTYIIPGE</sequence>
<evidence type="ECO:0000313" key="3">
    <source>
        <dbReference type="Proteomes" id="UP001215712"/>
    </source>
</evidence>
<keyword evidence="3" id="KW-1185">Reference proteome</keyword>
<dbReference type="Pfam" id="PF08610">
    <property type="entry name" value="Pex16"/>
    <property type="match status" value="1"/>
</dbReference>
<reference evidence="2" key="2">
    <citation type="submission" date="2023-01" db="EMBL/GenBank/DDBJ databases">
        <authorList>
            <person name="Petersen C."/>
        </authorList>
    </citation>
    <scope>NUCLEOTIDE SEQUENCE</scope>
    <source>
        <strain evidence="2">IBT 17514</strain>
    </source>
</reference>
<protein>
    <recommendedName>
        <fullName evidence="1">Peroxisomal membrane protein PEX16</fullName>
    </recommendedName>
</protein>
<name>A0AAD6MZW2_9EURO</name>
<dbReference type="AlphaFoldDB" id="A0AAD6MZW2"/>
<keyword evidence="1" id="KW-0962">Peroxisome biogenesis</keyword>
<dbReference type="Proteomes" id="UP001215712">
    <property type="component" value="Unassembled WGS sequence"/>
</dbReference>
<evidence type="ECO:0000256" key="1">
    <source>
        <dbReference type="RuleBase" id="RU365003"/>
    </source>
</evidence>
<comment type="subcellular location">
    <subcellularLocation>
        <location evidence="1">Peroxisome membrane</location>
    </subcellularLocation>
</comment>
<dbReference type="GO" id="GO:0005778">
    <property type="term" value="C:peroxisomal membrane"/>
    <property type="evidence" value="ECO:0007669"/>
    <property type="project" value="UniProtKB-SubCell"/>
</dbReference>
<evidence type="ECO:0000313" key="2">
    <source>
        <dbReference type="EMBL" id="KAJ5738228.1"/>
    </source>
</evidence>
<organism evidence="2 3">
    <name type="scientific">Penicillium malachiteum</name>
    <dbReference type="NCBI Taxonomy" id="1324776"/>
    <lineage>
        <taxon>Eukaryota</taxon>
        <taxon>Fungi</taxon>
        <taxon>Dikarya</taxon>
        <taxon>Ascomycota</taxon>
        <taxon>Pezizomycotina</taxon>
        <taxon>Eurotiomycetes</taxon>
        <taxon>Eurotiomycetidae</taxon>
        <taxon>Eurotiales</taxon>
        <taxon>Aspergillaceae</taxon>
        <taxon>Penicillium</taxon>
    </lineage>
</organism>
<keyword evidence="1" id="KW-0576">Peroxisome</keyword>
<reference evidence="2" key="1">
    <citation type="journal article" date="2023" name="IMA Fungus">
        <title>Comparative genomic study of the Penicillium genus elucidates a diverse pangenome and 15 lateral gene transfer events.</title>
        <authorList>
            <person name="Petersen C."/>
            <person name="Sorensen T."/>
            <person name="Nielsen M.R."/>
            <person name="Sondergaard T.E."/>
            <person name="Sorensen J.L."/>
            <person name="Fitzpatrick D.A."/>
            <person name="Frisvad J.C."/>
            <person name="Nielsen K.L."/>
        </authorList>
    </citation>
    <scope>NUCLEOTIDE SEQUENCE</scope>
    <source>
        <strain evidence="2">IBT 17514</strain>
    </source>
</reference>
<dbReference type="GO" id="GO:0007031">
    <property type="term" value="P:peroxisome organization"/>
    <property type="evidence" value="ECO:0007669"/>
    <property type="project" value="UniProtKB-KW"/>
</dbReference>
<dbReference type="EMBL" id="JAQJAN010000002">
    <property type="protein sequence ID" value="KAJ5738228.1"/>
    <property type="molecule type" value="Genomic_DNA"/>
</dbReference>
<gene>
    <name evidence="2" type="ORF">N7493_001383</name>
</gene>